<evidence type="ECO:0008006" key="11">
    <source>
        <dbReference type="Google" id="ProtNLM"/>
    </source>
</evidence>
<dbReference type="InterPro" id="IPR045113">
    <property type="entry name" value="Rpb7-like"/>
</dbReference>
<dbReference type="InterPro" id="IPR013238">
    <property type="entry name" value="RNA_pol_III_Rbc25"/>
</dbReference>
<proteinExistence type="inferred from homology"/>
<dbReference type="Gene3D" id="2.40.50.140">
    <property type="entry name" value="Nucleic acid-binding proteins"/>
    <property type="match status" value="1"/>
</dbReference>
<evidence type="ECO:0000256" key="6">
    <source>
        <dbReference type="SAM" id="MobiDB-lite"/>
    </source>
</evidence>
<evidence type="ECO:0000259" key="7">
    <source>
        <dbReference type="Pfam" id="PF03876"/>
    </source>
</evidence>
<dbReference type="GO" id="GO:0006384">
    <property type="term" value="P:transcription initiation at RNA polymerase III promoter"/>
    <property type="evidence" value="ECO:0007669"/>
    <property type="project" value="TreeGrafter"/>
</dbReference>
<dbReference type="CDD" id="cd04330">
    <property type="entry name" value="RNAP_III_Rpc25_N"/>
    <property type="match status" value="1"/>
</dbReference>
<feature type="domain" description="RNA polymerase Rpb7-like N-terminal" evidence="7">
    <location>
        <begin position="8"/>
        <end position="63"/>
    </location>
</feature>
<reference evidence="9 10" key="1">
    <citation type="journal article" date="2018" name="MBio">
        <title>Comparative Genomics Reveals the Core Gene Toolbox for the Fungus-Insect Symbiosis.</title>
        <authorList>
            <person name="Wang Y."/>
            <person name="Stata M."/>
            <person name="Wang W."/>
            <person name="Stajich J.E."/>
            <person name="White M.M."/>
            <person name="Moncalvo J.M."/>
        </authorList>
    </citation>
    <scope>NUCLEOTIDE SEQUENCE [LARGE SCALE GENOMIC DNA]</scope>
    <source>
        <strain evidence="9 10">SC-DP-2</strain>
    </source>
</reference>
<keyword evidence="4" id="KW-0804">Transcription</keyword>
<organism evidence="9 10">
    <name type="scientific">Smittium megazygosporum</name>
    <dbReference type="NCBI Taxonomy" id="133381"/>
    <lineage>
        <taxon>Eukaryota</taxon>
        <taxon>Fungi</taxon>
        <taxon>Fungi incertae sedis</taxon>
        <taxon>Zoopagomycota</taxon>
        <taxon>Kickxellomycotina</taxon>
        <taxon>Harpellomycetes</taxon>
        <taxon>Harpellales</taxon>
        <taxon>Legeriomycetaceae</taxon>
        <taxon>Smittium</taxon>
    </lineage>
</organism>
<comment type="caution">
    <text evidence="9">The sequence shown here is derived from an EMBL/GenBank/DDBJ whole genome shotgun (WGS) entry which is preliminary data.</text>
</comment>
<dbReference type="Pfam" id="PF08292">
    <property type="entry name" value="RNA_pol_Rbc25"/>
    <property type="match status" value="1"/>
</dbReference>
<dbReference type="AlphaFoldDB" id="A0A2T9ZEQ7"/>
<dbReference type="PANTHER" id="PTHR12709:SF1">
    <property type="entry name" value="DNA-DIRECTED RNA POLYMERASE III SUBUNIT RPC8"/>
    <property type="match status" value="1"/>
</dbReference>
<dbReference type="OrthoDB" id="10256606at2759"/>
<evidence type="ECO:0000256" key="5">
    <source>
        <dbReference type="ARBA" id="ARBA00023242"/>
    </source>
</evidence>
<dbReference type="EMBL" id="MBFS01000283">
    <property type="protein sequence ID" value="PVV03055.1"/>
    <property type="molecule type" value="Genomic_DNA"/>
</dbReference>
<keyword evidence="10" id="KW-1185">Reference proteome</keyword>
<feature type="compositionally biased region" description="Low complexity" evidence="6">
    <location>
        <begin position="150"/>
        <end position="165"/>
    </location>
</feature>
<evidence type="ECO:0000256" key="4">
    <source>
        <dbReference type="ARBA" id="ARBA00023163"/>
    </source>
</evidence>
<feature type="domain" description="RNA polymerase III subunit Rpc25" evidence="8">
    <location>
        <begin position="68"/>
        <end position="214"/>
    </location>
</feature>
<comment type="subcellular location">
    <subcellularLocation>
        <location evidence="1">Nucleus</location>
    </subcellularLocation>
</comment>
<dbReference type="STRING" id="133381.A0A2T9ZEQ7"/>
<dbReference type="Pfam" id="PF03876">
    <property type="entry name" value="SHS2_Rpb7-N"/>
    <property type="match status" value="1"/>
</dbReference>
<gene>
    <name evidence="9" type="ORF">BB560_002478</name>
</gene>
<protein>
    <recommendedName>
        <fullName evidence="11">RNA polymerase III subunit Rpc25 domain-containing protein</fullName>
    </recommendedName>
</protein>
<dbReference type="InterPro" id="IPR012340">
    <property type="entry name" value="NA-bd_OB-fold"/>
</dbReference>
<evidence type="ECO:0000259" key="8">
    <source>
        <dbReference type="Pfam" id="PF08292"/>
    </source>
</evidence>
<keyword evidence="5" id="KW-0539">Nucleus</keyword>
<sequence>MFILSKIKDKIRIRPWNFNKNKIDAITDEINKKYSNKVIHNVGLVIRLFDILEMNSGFVQHSEGSVWIKATCEFFPDLWIPKDLLRPGTEFDAVEGVFVWRYEDQDFFLDINEKVRLRVVEGTFIDSNPPRPAVAPPRTDGINGPRSEKNNNNPSNNLGSISNPNQSMSMLVDANAQSLPDGSLLNSNNLVDYTPPYLLTCTMAEDGLGPTSWW</sequence>
<accession>A0A2T9ZEQ7</accession>
<dbReference type="GO" id="GO:0005666">
    <property type="term" value="C:RNA polymerase III complex"/>
    <property type="evidence" value="ECO:0007669"/>
    <property type="project" value="TreeGrafter"/>
</dbReference>
<dbReference type="InterPro" id="IPR005576">
    <property type="entry name" value="Rpb7-like_N"/>
</dbReference>
<dbReference type="InterPro" id="IPR036898">
    <property type="entry name" value="RNA_pol_Rpb7-like_N_sf"/>
</dbReference>
<dbReference type="Proteomes" id="UP000245609">
    <property type="component" value="Unassembled WGS sequence"/>
</dbReference>
<evidence type="ECO:0000256" key="1">
    <source>
        <dbReference type="ARBA" id="ARBA00004123"/>
    </source>
</evidence>
<feature type="region of interest" description="Disordered" evidence="6">
    <location>
        <begin position="128"/>
        <end position="166"/>
    </location>
</feature>
<keyword evidence="3" id="KW-0240">DNA-directed RNA polymerase</keyword>
<name>A0A2T9ZEQ7_9FUNG</name>
<evidence type="ECO:0000256" key="2">
    <source>
        <dbReference type="ARBA" id="ARBA00009307"/>
    </source>
</evidence>
<evidence type="ECO:0000313" key="10">
    <source>
        <dbReference type="Proteomes" id="UP000245609"/>
    </source>
</evidence>
<comment type="similarity">
    <text evidence="2">Belongs to the eukaryotic RPB7/RPC8 RNA polymerase subunit family.</text>
</comment>
<evidence type="ECO:0000313" key="9">
    <source>
        <dbReference type="EMBL" id="PVV03055.1"/>
    </source>
</evidence>
<dbReference type="PANTHER" id="PTHR12709">
    <property type="entry name" value="DNA-DIRECTED RNA POLYMERASE II, III"/>
    <property type="match status" value="1"/>
</dbReference>
<evidence type="ECO:0000256" key="3">
    <source>
        <dbReference type="ARBA" id="ARBA00022478"/>
    </source>
</evidence>
<dbReference type="SUPFAM" id="SSF88798">
    <property type="entry name" value="N-terminal, heterodimerisation domain of RBP7 (RpoE)"/>
    <property type="match status" value="1"/>
</dbReference>